<evidence type="ECO:0000259" key="1">
    <source>
        <dbReference type="Pfam" id="PF07045"/>
    </source>
</evidence>
<name>A0ABT2CAX6_9ACTN</name>
<dbReference type="PANTHER" id="PTHR41521">
    <property type="match status" value="1"/>
</dbReference>
<feature type="domain" description="DUF1330" evidence="1">
    <location>
        <begin position="17"/>
        <end position="99"/>
    </location>
</feature>
<dbReference type="Proteomes" id="UP001431313">
    <property type="component" value="Unassembled WGS sequence"/>
</dbReference>
<dbReference type="PANTHER" id="PTHR41521:SF4">
    <property type="entry name" value="BLR0684 PROTEIN"/>
    <property type="match status" value="1"/>
</dbReference>
<gene>
    <name evidence="2" type="ORF">NX801_02580</name>
</gene>
<dbReference type="RefSeq" id="WP_258785061.1">
    <property type="nucleotide sequence ID" value="NZ_JANUGQ010000001.1"/>
</dbReference>
<keyword evidence="3" id="KW-1185">Reference proteome</keyword>
<dbReference type="InterPro" id="IPR010753">
    <property type="entry name" value="DUF1330"/>
</dbReference>
<dbReference type="InterPro" id="IPR011008">
    <property type="entry name" value="Dimeric_a/b-barrel"/>
</dbReference>
<sequence>MPAYALGNLRPPAGTDVPEEVLTYMERVQATLGPFGGTFLVHGAPEREVREGAWPSVLVIIGFPSLDAARAWYDSEAYQALIPLRTRHMAGDVLLVDGLPPGYDPATTAARIRTAQSATLSTPTTA</sequence>
<comment type="caution">
    <text evidence="2">The sequence shown here is derived from an EMBL/GenBank/DDBJ whole genome shotgun (WGS) entry which is preliminary data.</text>
</comment>
<organism evidence="2 3">
    <name type="scientific">Streptomyces pyxinae</name>
    <dbReference type="NCBI Taxonomy" id="2970734"/>
    <lineage>
        <taxon>Bacteria</taxon>
        <taxon>Bacillati</taxon>
        <taxon>Actinomycetota</taxon>
        <taxon>Actinomycetes</taxon>
        <taxon>Kitasatosporales</taxon>
        <taxon>Streptomycetaceae</taxon>
        <taxon>Streptomyces</taxon>
    </lineage>
</organism>
<dbReference type="EMBL" id="JANUGQ010000001">
    <property type="protein sequence ID" value="MCS0634565.1"/>
    <property type="molecule type" value="Genomic_DNA"/>
</dbReference>
<evidence type="ECO:0000313" key="2">
    <source>
        <dbReference type="EMBL" id="MCS0634565.1"/>
    </source>
</evidence>
<protein>
    <submittedName>
        <fullName evidence="2">DUF1330 domain-containing protein</fullName>
    </submittedName>
</protein>
<accession>A0ABT2CAX6</accession>
<dbReference type="Pfam" id="PF07045">
    <property type="entry name" value="DUF1330"/>
    <property type="match status" value="1"/>
</dbReference>
<dbReference type="Gene3D" id="3.30.70.100">
    <property type="match status" value="1"/>
</dbReference>
<evidence type="ECO:0000313" key="3">
    <source>
        <dbReference type="Proteomes" id="UP001431313"/>
    </source>
</evidence>
<proteinExistence type="predicted"/>
<reference evidence="2" key="1">
    <citation type="submission" date="2022-08" db="EMBL/GenBank/DDBJ databases">
        <authorList>
            <person name="Somphong A."/>
            <person name="Phongsopitanun W."/>
        </authorList>
    </citation>
    <scope>NUCLEOTIDE SEQUENCE</scope>
    <source>
        <strain evidence="2">LP05-1</strain>
    </source>
</reference>
<dbReference type="SUPFAM" id="SSF54909">
    <property type="entry name" value="Dimeric alpha+beta barrel"/>
    <property type="match status" value="1"/>
</dbReference>